<keyword evidence="2" id="KW-1185">Reference proteome</keyword>
<dbReference type="EMBL" id="CP062008">
    <property type="protein sequence ID" value="QPG70020.1"/>
    <property type="molecule type" value="Genomic_DNA"/>
</dbReference>
<dbReference type="Proteomes" id="UP000309231">
    <property type="component" value="Chromosome"/>
</dbReference>
<organism evidence="1 2">
    <name type="scientific">Mycolicibacterium mucogenicum DSM 44124</name>
    <dbReference type="NCBI Taxonomy" id="1226753"/>
    <lineage>
        <taxon>Bacteria</taxon>
        <taxon>Bacillati</taxon>
        <taxon>Actinomycetota</taxon>
        <taxon>Actinomycetes</taxon>
        <taxon>Mycobacteriales</taxon>
        <taxon>Mycobacteriaceae</taxon>
        <taxon>Mycolicibacterium</taxon>
    </lineage>
</organism>
<protein>
    <submittedName>
        <fullName evidence="1">Uncharacterized protein</fullName>
    </submittedName>
</protein>
<evidence type="ECO:0000313" key="2">
    <source>
        <dbReference type="Proteomes" id="UP000309231"/>
    </source>
</evidence>
<gene>
    <name evidence="1" type="ORF">C1S78_003045</name>
</gene>
<proteinExistence type="predicted"/>
<dbReference type="AlphaFoldDB" id="A0A8E4R9G3"/>
<dbReference type="RefSeq" id="WP_138158307.1">
    <property type="nucleotide sequence ID" value="NZ_ANBS01000001.1"/>
</dbReference>
<evidence type="ECO:0000313" key="1">
    <source>
        <dbReference type="EMBL" id="QPG70020.1"/>
    </source>
</evidence>
<accession>A0A8E4R9G3</accession>
<dbReference type="GeneID" id="76723862"/>
<reference evidence="1 2" key="1">
    <citation type="journal article" date="2019" name="BMC Evol. Biol.">
        <title>Comparative genomics of Mycobacterium mucogenicum and Mycobacterium neoaurum clade members emphasizing tRNA and non-coding RNA.</title>
        <authorList>
            <person name="Behra P.R.K."/>
            <person name="Pettersson B.M.F."/>
            <person name="Das S."/>
            <person name="Dasgupta S."/>
            <person name="Kirsebom L.A."/>
        </authorList>
    </citation>
    <scope>NUCLEOTIDE SEQUENCE [LARGE SCALE GENOMIC DNA]</scope>
    <source>
        <strain evidence="1 2">DSM 44124</strain>
    </source>
</reference>
<sequence>MTAASVDMDALTAAVARTLRDNLGPGAKWVAPRIVDALTTDYQVRKKPRGLHDGWGHSPRCVKGCGRAQYSRGMCRPCWEIARDAGEFIAFGTFVEEYTAAVRTGLGQPAIAADMGITCASLMRKLERYKLPVTRELRIAAKEQRDRKVRS</sequence>
<reference evidence="1 2" key="2">
    <citation type="journal article" date="2019" name="Sci. Rep.">
        <title>Insight into the biology of Mycobacterium mucogenicum and Mycobacterium neoaurum clade members.</title>
        <authorList>
            <person name="Behra P.R.K."/>
            <person name="Pettersson B.M.F."/>
            <person name="Ramesh M."/>
            <person name="Dasgupta S."/>
            <person name="Kirsebom L.A."/>
        </authorList>
    </citation>
    <scope>NUCLEOTIDE SEQUENCE [LARGE SCALE GENOMIC DNA]</scope>
    <source>
        <strain evidence="1 2">DSM 44124</strain>
    </source>
</reference>
<name>A0A8E4R9G3_MYCMU</name>
<dbReference type="KEGG" id="mmuc:C1S78_003045"/>